<dbReference type="RefSeq" id="XP_014155050.1">
    <property type="nucleotide sequence ID" value="XM_014299575.1"/>
</dbReference>
<feature type="domain" description="Follistatin-like" evidence="2">
    <location>
        <begin position="361"/>
        <end position="390"/>
    </location>
</feature>
<dbReference type="GeneID" id="25907019"/>
<evidence type="ECO:0000313" key="3">
    <source>
        <dbReference type="EMBL" id="KNC81148.1"/>
    </source>
</evidence>
<protein>
    <recommendedName>
        <fullName evidence="2">Follistatin-like domain-containing protein</fullName>
    </recommendedName>
</protein>
<feature type="domain" description="Follistatin-like" evidence="2">
    <location>
        <begin position="404"/>
        <end position="433"/>
    </location>
</feature>
<feature type="domain" description="Follistatin-like" evidence="2">
    <location>
        <begin position="240"/>
        <end position="263"/>
    </location>
</feature>
<dbReference type="AlphaFoldDB" id="A0A0L0FYX1"/>
<evidence type="ECO:0000313" key="4">
    <source>
        <dbReference type="Proteomes" id="UP000054560"/>
    </source>
</evidence>
<name>A0A0L0FYX1_9EUKA</name>
<feature type="chain" id="PRO_5005538987" description="Follistatin-like domain-containing protein" evidence="1">
    <location>
        <begin position="22"/>
        <end position="772"/>
    </location>
</feature>
<keyword evidence="4" id="KW-1185">Reference proteome</keyword>
<accession>A0A0L0FYX1</accession>
<reference evidence="3 4" key="1">
    <citation type="submission" date="2011-02" db="EMBL/GenBank/DDBJ databases">
        <title>The Genome Sequence of Sphaeroforma arctica JP610.</title>
        <authorList>
            <consortium name="The Broad Institute Genome Sequencing Platform"/>
            <person name="Russ C."/>
            <person name="Cuomo C."/>
            <person name="Young S.K."/>
            <person name="Zeng Q."/>
            <person name="Gargeya S."/>
            <person name="Alvarado L."/>
            <person name="Berlin A."/>
            <person name="Chapman S.B."/>
            <person name="Chen Z."/>
            <person name="Freedman E."/>
            <person name="Gellesch M."/>
            <person name="Goldberg J."/>
            <person name="Griggs A."/>
            <person name="Gujja S."/>
            <person name="Heilman E."/>
            <person name="Heiman D."/>
            <person name="Howarth C."/>
            <person name="Mehta T."/>
            <person name="Neiman D."/>
            <person name="Pearson M."/>
            <person name="Roberts A."/>
            <person name="Saif S."/>
            <person name="Shea T."/>
            <person name="Shenoy N."/>
            <person name="Sisk P."/>
            <person name="Stolte C."/>
            <person name="Sykes S."/>
            <person name="White J."/>
            <person name="Yandava C."/>
            <person name="Burger G."/>
            <person name="Gray M.W."/>
            <person name="Holland P.W.H."/>
            <person name="King N."/>
            <person name="Lang F.B.F."/>
            <person name="Roger A.J."/>
            <person name="Ruiz-Trillo I."/>
            <person name="Haas B."/>
            <person name="Nusbaum C."/>
            <person name="Birren B."/>
        </authorList>
    </citation>
    <scope>NUCLEOTIDE SEQUENCE [LARGE SCALE GENOMIC DNA]</scope>
    <source>
        <strain evidence="3 4">JP610</strain>
    </source>
</reference>
<dbReference type="InterPro" id="IPR008993">
    <property type="entry name" value="TIMP-like_OB-fold"/>
</dbReference>
<proteinExistence type="predicted"/>
<dbReference type="SMART" id="SM00274">
    <property type="entry name" value="FOLN"/>
    <property type="match status" value="6"/>
</dbReference>
<feature type="domain" description="Follistatin-like" evidence="2">
    <location>
        <begin position="277"/>
        <end position="299"/>
    </location>
</feature>
<organism evidence="3 4">
    <name type="scientific">Sphaeroforma arctica JP610</name>
    <dbReference type="NCBI Taxonomy" id="667725"/>
    <lineage>
        <taxon>Eukaryota</taxon>
        <taxon>Ichthyosporea</taxon>
        <taxon>Ichthyophonida</taxon>
        <taxon>Sphaeroforma</taxon>
    </lineage>
</organism>
<sequence length="772" mass="83090">MKVNSLLSAVIGISLLCGVRATVAQCCDVETNRDIICQNNPDNYQKYAMVGRVLEVDEEAKTLVVKVMNAYKGTTGKGTKMSIQYGSTGPTQRYCDRSISQSSVRKAYIMSGATHVSSGESYTEGCDLFRLWDEIDTQERTEWTQFARNKDVACGRKCTKNCLKYVDTCKECDCGANGELLNCVGECYNTANDIRPECVCHARRPPSSCDLECKKWAKDSNGCTLCRCDEDDIIDTQDSPCATFICEKGDVCTLDENNQPSCDEDDGMINLSPVGSTCDTFICSTDLECEMENGTPTCSRSGDSVEQLARAEIVPSVTCDDLVCDEHAADARYRSACVENDGVPECVYSKFDTAEAVPSPSCDDVVCDEHAGDDSYRSACIENNGVPECVYSKFGGAEDTPQSVCDGVVCDEHAGDESYRSSCIEKNGVAECVYSKFGSAKDTPQSVCDGVVCDEHAGDDSYRSSCIEKNGVVECVYSKFGSAKDIPQSVCDGVVCDEHAGDDSYRSSCIEKKGLAECVYSKFGTTAGTSTCDDLVCNEHEGDASFRSACIANNGMPECVYSRFGVTTPVTHNACESVACNAHEGDTSYRSTCVEESGQAKCVYSKFAAANPPTAATCDTYECNAHAGDPSYRTACIEESGAPKCIYSKFGHVGPDDTTTKPVLQKPSAETLMKPKLTQSDVVSMLHTDSCGQQECAFGSHCVDEVCVKVCATKECPTGQVCALDMSTGAPRCTTDLCAEQDVCIAHEDDASYRSGCVLQDGVPKCVYSKFG</sequence>
<gene>
    <name evidence="3" type="ORF">SARC_06515</name>
</gene>
<dbReference type="Proteomes" id="UP000054560">
    <property type="component" value="Unassembled WGS sequence"/>
</dbReference>
<feature type="domain" description="Follistatin-like" evidence="2">
    <location>
        <begin position="574"/>
        <end position="603"/>
    </location>
</feature>
<dbReference type="SUPFAM" id="SSF50242">
    <property type="entry name" value="TIMP-like"/>
    <property type="match status" value="1"/>
</dbReference>
<dbReference type="EMBL" id="KQ242064">
    <property type="protein sequence ID" value="KNC81148.1"/>
    <property type="molecule type" value="Genomic_DNA"/>
</dbReference>
<evidence type="ECO:0000259" key="2">
    <source>
        <dbReference type="SMART" id="SM00274"/>
    </source>
</evidence>
<evidence type="ECO:0000256" key="1">
    <source>
        <dbReference type="SAM" id="SignalP"/>
    </source>
</evidence>
<dbReference type="InterPro" id="IPR003645">
    <property type="entry name" value="Fol_N"/>
</dbReference>
<feature type="domain" description="Follistatin-like" evidence="2">
    <location>
        <begin position="710"/>
        <end position="734"/>
    </location>
</feature>
<keyword evidence="1" id="KW-0732">Signal</keyword>
<feature type="signal peptide" evidence="1">
    <location>
        <begin position="1"/>
        <end position="21"/>
    </location>
</feature>